<feature type="compositionally biased region" description="Polar residues" evidence="1">
    <location>
        <begin position="117"/>
        <end position="126"/>
    </location>
</feature>
<organism evidence="2">
    <name type="scientific">viral metagenome</name>
    <dbReference type="NCBI Taxonomy" id="1070528"/>
    <lineage>
        <taxon>unclassified sequences</taxon>
        <taxon>metagenomes</taxon>
        <taxon>organismal metagenomes</taxon>
    </lineage>
</organism>
<evidence type="ECO:0000256" key="1">
    <source>
        <dbReference type="SAM" id="MobiDB-lite"/>
    </source>
</evidence>
<dbReference type="AlphaFoldDB" id="A0A6C0BF39"/>
<feature type="region of interest" description="Disordered" evidence="1">
    <location>
        <begin position="14"/>
        <end position="39"/>
    </location>
</feature>
<proteinExistence type="predicted"/>
<dbReference type="EMBL" id="MN739142">
    <property type="protein sequence ID" value="QHS90680.1"/>
    <property type="molecule type" value="Genomic_DNA"/>
</dbReference>
<evidence type="ECO:0000313" key="2">
    <source>
        <dbReference type="EMBL" id="QHS90680.1"/>
    </source>
</evidence>
<reference evidence="2" key="1">
    <citation type="journal article" date="2020" name="Nature">
        <title>Giant virus diversity and host interactions through global metagenomics.</title>
        <authorList>
            <person name="Schulz F."/>
            <person name="Roux S."/>
            <person name="Paez-Espino D."/>
            <person name="Jungbluth S."/>
            <person name="Walsh D.A."/>
            <person name="Denef V.J."/>
            <person name="McMahon K.D."/>
            <person name="Konstantinidis K.T."/>
            <person name="Eloe-Fadrosh E.A."/>
            <person name="Kyrpides N.C."/>
            <person name="Woyke T."/>
        </authorList>
    </citation>
    <scope>NUCLEOTIDE SEQUENCE</scope>
    <source>
        <strain evidence="2">GVMAG-M-3300010354-11</strain>
    </source>
</reference>
<name>A0A6C0BF39_9ZZZZ</name>
<protein>
    <submittedName>
        <fullName evidence="2">Uncharacterized protein</fullName>
    </submittedName>
</protein>
<feature type="compositionally biased region" description="Basic residues" evidence="1">
    <location>
        <begin position="21"/>
        <end position="31"/>
    </location>
</feature>
<feature type="compositionally biased region" description="Low complexity" evidence="1">
    <location>
        <begin position="73"/>
        <end position="105"/>
    </location>
</feature>
<feature type="region of interest" description="Disordered" evidence="1">
    <location>
        <begin position="69"/>
        <end position="133"/>
    </location>
</feature>
<accession>A0A6C0BF39</accession>
<sequence length="153" mass="16284">MDSKPQIANALAQLERAQLGGRRKSTKKPAAGKKSGGAIMDDIKNLAVPFAILLAKEGLQSMFDDKKDKIGVASDSPKSTSAKSTSAKSTSARSTSARSTSASKKTSPKKQDGGNCASCQQPQMGGNNKKRNESMKQNYALLAKRIDEFLAKY</sequence>